<reference evidence="2" key="1">
    <citation type="submission" date="2020-10" db="EMBL/GenBank/DDBJ databases">
        <title>High-Quality Genome Resource of Clonostachys rosea strain S41 by Oxford Nanopore Long-Read Sequencing.</title>
        <authorList>
            <person name="Wang H."/>
        </authorList>
    </citation>
    <scope>NUCLEOTIDE SEQUENCE</scope>
    <source>
        <strain evidence="2">S41</strain>
    </source>
</reference>
<dbReference type="InterPro" id="IPR002347">
    <property type="entry name" value="SDR_fam"/>
</dbReference>
<accession>A0A8H7NHI9</accession>
<dbReference type="PRINTS" id="PR00081">
    <property type="entry name" value="GDHRDH"/>
</dbReference>
<dbReference type="Pfam" id="PF00106">
    <property type="entry name" value="adh_short"/>
    <property type="match status" value="1"/>
</dbReference>
<protein>
    <recommendedName>
        <fullName evidence="4">Short chain oxidoreductase</fullName>
    </recommendedName>
</protein>
<dbReference type="GO" id="GO:0016491">
    <property type="term" value="F:oxidoreductase activity"/>
    <property type="evidence" value="ECO:0007669"/>
    <property type="project" value="TreeGrafter"/>
</dbReference>
<dbReference type="GO" id="GO:0005737">
    <property type="term" value="C:cytoplasm"/>
    <property type="evidence" value="ECO:0007669"/>
    <property type="project" value="TreeGrafter"/>
</dbReference>
<evidence type="ECO:0000313" key="2">
    <source>
        <dbReference type="EMBL" id="KAF9755771.1"/>
    </source>
</evidence>
<dbReference type="AlphaFoldDB" id="A0A8H7NHI9"/>
<comment type="caution">
    <text evidence="2">The sequence shown here is derived from an EMBL/GenBank/DDBJ whole genome shotgun (WGS) entry which is preliminary data.</text>
</comment>
<dbReference type="EMBL" id="JADCTT010000003">
    <property type="protein sequence ID" value="KAF9755771.1"/>
    <property type="molecule type" value="Genomic_DNA"/>
</dbReference>
<evidence type="ECO:0008006" key="4">
    <source>
        <dbReference type="Google" id="ProtNLM"/>
    </source>
</evidence>
<dbReference type="PANTHER" id="PTHR43544">
    <property type="entry name" value="SHORT-CHAIN DEHYDROGENASE/REDUCTASE"/>
    <property type="match status" value="1"/>
</dbReference>
<dbReference type="SUPFAM" id="SSF51735">
    <property type="entry name" value="NAD(P)-binding Rossmann-fold domains"/>
    <property type="match status" value="1"/>
</dbReference>
<comment type="similarity">
    <text evidence="1">Belongs to the short-chain dehydrogenases/reductases (SDR) family.</text>
</comment>
<dbReference type="PANTHER" id="PTHR43544:SF36">
    <property type="entry name" value="CHAIN OXIDOREDUCTASE (CSGA), PUTATIVE (AFU_ORTHOLOGUE AFUA_4G00910)-RELATED"/>
    <property type="match status" value="1"/>
</dbReference>
<organism evidence="2 3">
    <name type="scientific">Bionectria ochroleuca</name>
    <name type="common">Gliocladium roseum</name>
    <dbReference type="NCBI Taxonomy" id="29856"/>
    <lineage>
        <taxon>Eukaryota</taxon>
        <taxon>Fungi</taxon>
        <taxon>Dikarya</taxon>
        <taxon>Ascomycota</taxon>
        <taxon>Pezizomycotina</taxon>
        <taxon>Sordariomycetes</taxon>
        <taxon>Hypocreomycetidae</taxon>
        <taxon>Hypocreales</taxon>
        <taxon>Bionectriaceae</taxon>
        <taxon>Clonostachys</taxon>
    </lineage>
</organism>
<proteinExistence type="inferred from homology"/>
<dbReference type="InterPro" id="IPR036291">
    <property type="entry name" value="NAD(P)-bd_dom_sf"/>
</dbReference>
<evidence type="ECO:0000313" key="3">
    <source>
        <dbReference type="Proteomes" id="UP000616885"/>
    </source>
</evidence>
<dbReference type="Gene3D" id="3.40.50.720">
    <property type="entry name" value="NAD(P)-binding Rossmann-like Domain"/>
    <property type="match status" value="1"/>
</dbReference>
<dbReference type="InterPro" id="IPR051468">
    <property type="entry name" value="Fungal_SecMetab_SDRs"/>
</dbReference>
<name>A0A8H7NHI9_BIOOC</name>
<evidence type="ECO:0000256" key="1">
    <source>
        <dbReference type="ARBA" id="ARBA00006484"/>
    </source>
</evidence>
<gene>
    <name evidence="2" type="ORF">IM811_011212</name>
</gene>
<dbReference type="Proteomes" id="UP000616885">
    <property type="component" value="Unassembled WGS sequence"/>
</dbReference>
<sequence length="253" mass="26697">MTSYLISGSSRGLGLALVAELAAKPASEVSKVFAAVRTETNEVKQLAIDHRGRVELISMDANLEDSIRAAVAKVEQSLGGQGLDVLINVAGMSSVAMGASSKCKDDLMSLFNVNVMGAHQVTRAYLPLLRKGNAKKIANISTTVGSITMAPTFREIPTPAYKISKAALNMLTVQYALSLEDQGFTTIAVSPGWIKTPIGGDNADLDVGTAARATLDVIVRSGPDLNGKFLNIHVPGWENSPGLNQYEGGQPAW</sequence>